<feature type="coiled-coil region" evidence="1">
    <location>
        <begin position="116"/>
        <end position="175"/>
    </location>
</feature>
<sequence length="177" mass="20280">MSIKTSLTEELILGLLAEQPRHGYQIEKLIEDRGMRRWTEVGFSSIYYVLDKLEKKELAKSAPAKGKEKKEYAITDLGLTVLTEKTKQRLLERQPANSHFMTALANSQNMSPKDLLQAFKIRKKVLEEDLQVLKLQEAREGFAPRSAQQLFSLGMTMLQAELGWLEEEIDILQSREG</sequence>
<feature type="domain" description="Transcription regulator PadR N-terminal" evidence="2">
    <location>
        <begin position="12"/>
        <end position="83"/>
    </location>
</feature>
<keyword evidence="4" id="KW-1185">Reference proteome</keyword>
<proteinExistence type="predicted"/>
<dbReference type="InterPro" id="IPR005149">
    <property type="entry name" value="Tscrpt_reg_PadR_N"/>
</dbReference>
<dbReference type="InterPro" id="IPR036390">
    <property type="entry name" value="WH_DNA-bd_sf"/>
</dbReference>
<dbReference type="PANTHER" id="PTHR43252">
    <property type="entry name" value="TRANSCRIPTIONAL REGULATOR YQJI"/>
    <property type="match status" value="1"/>
</dbReference>
<evidence type="ECO:0000313" key="3">
    <source>
        <dbReference type="EMBL" id="SUN36268.1"/>
    </source>
</evidence>
<dbReference type="RefSeq" id="WP_002998167.1">
    <property type="nucleotide sequence ID" value="NZ_UHFA01000002.1"/>
</dbReference>
<gene>
    <name evidence="3" type="ORF">NCTC11391_01313</name>
</gene>
<dbReference type="Gene3D" id="1.10.10.10">
    <property type="entry name" value="Winged helix-like DNA-binding domain superfamily/Winged helix DNA-binding domain"/>
    <property type="match status" value="1"/>
</dbReference>
<dbReference type="InterPro" id="IPR036388">
    <property type="entry name" value="WH-like_DNA-bd_sf"/>
</dbReference>
<protein>
    <submittedName>
        <fullName evidence="3">Transcriptional regulator</fullName>
    </submittedName>
</protein>
<dbReference type="EMBL" id="UHFA01000002">
    <property type="protein sequence ID" value="SUN36268.1"/>
    <property type="molecule type" value="Genomic_DNA"/>
</dbReference>
<dbReference type="SUPFAM" id="SSF46785">
    <property type="entry name" value="Winged helix' DNA-binding domain"/>
    <property type="match status" value="1"/>
</dbReference>
<name>A0A380JFT4_STRDO</name>
<reference evidence="3 4" key="1">
    <citation type="submission" date="2018-06" db="EMBL/GenBank/DDBJ databases">
        <authorList>
            <consortium name="Pathogen Informatics"/>
            <person name="Doyle S."/>
        </authorList>
    </citation>
    <scope>NUCLEOTIDE SEQUENCE [LARGE SCALE GENOMIC DNA]</scope>
    <source>
        <strain evidence="4">NCTC 11391</strain>
    </source>
</reference>
<dbReference type="OrthoDB" id="9808762at2"/>
<dbReference type="Proteomes" id="UP000254082">
    <property type="component" value="Unassembled WGS sequence"/>
</dbReference>
<organism evidence="3 4">
    <name type="scientific">Streptococcus downei MFe28</name>
    <dbReference type="NCBI Taxonomy" id="764290"/>
    <lineage>
        <taxon>Bacteria</taxon>
        <taxon>Bacillati</taxon>
        <taxon>Bacillota</taxon>
        <taxon>Bacilli</taxon>
        <taxon>Lactobacillales</taxon>
        <taxon>Streptococcaceae</taxon>
        <taxon>Streptococcus</taxon>
    </lineage>
</organism>
<evidence type="ECO:0000259" key="2">
    <source>
        <dbReference type="Pfam" id="PF03551"/>
    </source>
</evidence>
<dbReference type="PANTHER" id="PTHR43252:SF2">
    <property type="entry name" value="TRANSCRIPTION REGULATOR, PADR-LIKE FAMILY"/>
    <property type="match status" value="1"/>
</dbReference>
<accession>A0A380JFT4</accession>
<dbReference type="AlphaFoldDB" id="A0A380JFT4"/>
<evidence type="ECO:0000256" key="1">
    <source>
        <dbReference type="SAM" id="Coils"/>
    </source>
</evidence>
<evidence type="ECO:0000313" key="4">
    <source>
        <dbReference type="Proteomes" id="UP000254082"/>
    </source>
</evidence>
<dbReference type="Pfam" id="PF03551">
    <property type="entry name" value="PadR"/>
    <property type="match status" value="1"/>
</dbReference>
<keyword evidence="1" id="KW-0175">Coiled coil</keyword>